<dbReference type="PANTHER" id="PTHR10015">
    <property type="entry name" value="HEAT SHOCK TRANSCRIPTION FACTOR"/>
    <property type="match status" value="1"/>
</dbReference>
<dbReference type="InterPro" id="IPR036390">
    <property type="entry name" value="WH_DNA-bd_sf"/>
</dbReference>
<dbReference type="InParanoid" id="A0A286UVW5"/>
<feature type="region of interest" description="Disordered" evidence="9">
    <location>
        <begin position="287"/>
        <end position="308"/>
    </location>
</feature>
<evidence type="ECO:0000256" key="3">
    <source>
        <dbReference type="ARBA" id="ARBA00023015"/>
    </source>
</evidence>
<dbReference type="GO" id="GO:0043565">
    <property type="term" value="F:sequence-specific DNA binding"/>
    <property type="evidence" value="ECO:0007669"/>
    <property type="project" value="InterPro"/>
</dbReference>
<dbReference type="Pfam" id="PF00447">
    <property type="entry name" value="HSF_DNA-bind"/>
    <property type="match status" value="1"/>
</dbReference>
<feature type="region of interest" description="Disordered" evidence="9">
    <location>
        <begin position="393"/>
        <end position="416"/>
    </location>
</feature>
<evidence type="ECO:0000256" key="6">
    <source>
        <dbReference type="ARBA" id="ARBA00023242"/>
    </source>
</evidence>
<dbReference type="EMBL" id="NBII01000001">
    <property type="protein sequence ID" value="PAV23694.1"/>
    <property type="molecule type" value="Genomic_DNA"/>
</dbReference>
<gene>
    <name evidence="11" type="ORF">PNOK_0076200</name>
</gene>
<dbReference type="OrthoDB" id="60033at2759"/>
<evidence type="ECO:0000256" key="2">
    <source>
        <dbReference type="ARBA" id="ARBA00006403"/>
    </source>
</evidence>
<dbReference type="InterPro" id="IPR036388">
    <property type="entry name" value="WH-like_DNA-bd_sf"/>
</dbReference>
<feature type="compositionally biased region" description="Low complexity" evidence="9">
    <location>
        <begin position="296"/>
        <end position="305"/>
    </location>
</feature>
<organism evidence="11 12">
    <name type="scientific">Pyrrhoderma noxium</name>
    <dbReference type="NCBI Taxonomy" id="2282107"/>
    <lineage>
        <taxon>Eukaryota</taxon>
        <taxon>Fungi</taxon>
        <taxon>Dikarya</taxon>
        <taxon>Basidiomycota</taxon>
        <taxon>Agaricomycotina</taxon>
        <taxon>Agaricomycetes</taxon>
        <taxon>Hymenochaetales</taxon>
        <taxon>Hymenochaetaceae</taxon>
        <taxon>Pyrrhoderma</taxon>
    </lineage>
</organism>
<dbReference type="SUPFAM" id="SSF46785">
    <property type="entry name" value="Winged helix' DNA-binding domain"/>
    <property type="match status" value="1"/>
</dbReference>
<accession>A0A286UVW5</accession>
<dbReference type="GO" id="GO:0005634">
    <property type="term" value="C:nucleus"/>
    <property type="evidence" value="ECO:0007669"/>
    <property type="project" value="UniProtKB-SubCell"/>
</dbReference>
<dbReference type="PRINTS" id="PR00056">
    <property type="entry name" value="HSFDOMAIN"/>
</dbReference>
<proteinExistence type="inferred from homology"/>
<sequence>MSDSNQVALSRMTRGSTGVLSKATRQAVPPFLQKLYEMVCDAQTDNLIRWSDGGDSFFVLDHERVAHDVLPRWFKHSNFASFVRQLNMYGFHKIPHLQQGVLKSDTETEIWNFEHPNFRRGQPDLLCLINRKKQASERQGEDAVVEKENAGLASPGFNAGSLMDINSIINGIQAIKRHQATISADLNELRSSNQALWQEALDARDRHQKQQDTINRILKFLAGVFGNSNTRKGSPGHGSPHPGIHRKRARLMIENHVDPLKEGSLEPLDDMDDVEVISAETTPHNQIVEVSPSPLPTATPSTTASEVPDVQTPPAYLPSQAPATADVLMGGNFSDRSPFAPYSNTSYDTSYIRPNDPNGTALTSTQSGPNQEILQSIANDPAMLQQLLNLLNLKQPPGSVPPGSGLNSDTTSNTSTDFVDPLATYQQPPIPPVSASANVDLNPDPQTMSLLQNDFPVPLQPLISSEDKLKKTTKDAASISENLNAMESSIQSLISSIGFDPSQFSQLRNPDDSDSLPVYTNVATDPLLNNTNMDSSSFPYEEFTDFDFNTFLEKYAVSGTNNGELPTTTAEANINPVGSEFSEYTNANVLDKLMDSVNSHSPQPSAFVDEIASVTSQSDTSSSPTLPRATIIDENPFIPPPASAPPAPMTTTSSISIPNLTEAAKRTRKRKSDVSPAAIEINGDLGQTKSKRKK</sequence>
<keyword evidence="5" id="KW-0804">Transcription</keyword>
<feature type="region of interest" description="Disordered" evidence="9">
    <location>
        <begin position="616"/>
        <end position="694"/>
    </location>
</feature>
<evidence type="ECO:0000256" key="1">
    <source>
        <dbReference type="ARBA" id="ARBA00004123"/>
    </source>
</evidence>
<dbReference type="AlphaFoldDB" id="A0A286UVW5"/>
<reference evidence="11 12" key="1">
    <citation type="journal article" date="2017" name="Mol. Ecol.">
        <title>Comparative and population genomic landscape of Phellinus noxius: A hypervariable fungus causing root rot in trees.</title>
        <authorList>
            <person name="Chung C.L."/>
            <person name="Lee T.J."/>
            <person name="Akiba M."/>
            <person name="Lee H.H."/>
            <person name="Kuo T.H."/>
            <person name="Liu D."/>
            <person name="Ke H.M."/>
            <person name="Yokoi T."/>
            <person name="Roa M.B."/>
            <person name="Lu M.J."/>
            <person name="Chang Y.Y."/>
            <person name="Ann P.J."/>
            <person name="Tsai J.N."/>
            <person name="Chen C.Y."/>
            <person name="Tzean S.S."/>
            <person name="Ota Y."/>
            <person name="Hattori T."/>
            <person name="Sahashi N."/>
            <person name="Liou R.F."/>
            <person name="Kikuchi T."/>
            <person name="Tsai I.J."/>
        </authorList>
    </citation>
    <scope>NUCLEOTIDE SEQUENCE [LARGE SCALE GENOMIC DNA]</scope>
    <source>
        <strain evidence="11 12">FFPRI411160</strain>
    </source>
</reference>
<dbReference type="FunFam" id="1.10.10.10:FF:000027">
    <property type="entry name" value="Heat shock transcription factor 1"/>
    <property type="match status" value="1"/>
</dbReference>
<feature type="compositionally biased region" description="Low complexity" evidence="9">
    <location>
        <begin position="616"/>
        <end position="625"/>
    </location>
</feature>
<keyword evidence="4" id="KW-0238">DNA-binding</keyword>
<evidence type="ECO:0000256" key="9">
    <source>
        <dbReference type="SAM" id="MobiDB-lite"/>
    </source>
</evidence>
<feature type="compositionally biased region" description="Low complexity" evidence="9">
    <location>
        <begin position="407"/>
        <end position="416"/>
    </location>
</feature>
<dbReference type="InterPro" id="IPR000232">
    <property type="entry name" value="HSF_DNA-bd"/>
</dbReference>
<dbReference type="PROSITE" id="PS00434">
    <property type="entry name" value="HSF_DOMAIN"/>
    <property type="match status" value="1"/>
</dbReference>
<dbReference type="Gene3D" id="1.10.10.10">
    <property type="entry name" value="Winged helix-like DNA-binding domain superfamily/Winged helix DNA-binding domain"/>
    <property type="match status" value="1"/>
</dbReference>
<name>A0A286UVW5_9AGAM</name>
<evidence type="ECO:0000313" key="12">
    <source>
        <dbReference type="Proteomes" id="UP000217199"/>
    </source>
</evidence>
<comment type="subcellular location">
    <subcellularLocation>
        <location evidence="1">Nucleus</location>
    </subcellularLocation>
</comment>
<evidence type="ECO:0000256" key="5">
    <source>
        <dbReference type="ARBA" id="ARBA00023163"/>
    </source>
</evidence>
<protein>
    <submittedName>
        <fullName evidence="11">Transcription factor hsf1</fullName>
    </submittedName>
</protein>
<dbReference type="FunCoup" id="A0A286UVW5">
    <property type="interactions" value="214"/>
</dbReference>
<evidence type="ECO:0000259" key="10">
    <source>
        <dbReference type="PROSITE" id="PS00434"/>
    </source>
</evidence>
<evidence type="ECO:0000256" key="4">
    <source>
        <dbReference type="ARBA" id="ARBA00023125"/>
    </source>
</evidence>
<comment type="similarity">
    <text evidence="2 8">Belongs to the HSF family.</text>
</comment>
<evidence type="ECO:0000256" key="7">
    <source>
        <dbReference type="ARBA" id="ARBA00062171"/>
    </source>
</evidence>
<evidence type="ECO:0000313" key="11">
    <source>
        <dbReference type="EMBL" id="PAV23694.1"/>
    </source>
</evidence>
<feature type="domain" description="HSF-type DNA-binding" evidence="10">
    <location>
        <begin position="70"/>
        <end position="94"/>
    </location>
</feature>
<dbReference type="STRING" id="2282107.A0A286UVW5"/>
<dbReference type="Proteomes" id="UP000217199">
    <property type="component" value="Unassembled WGS sequence"/>
</dbReference>
<keyword evidence="6" id="KW-0539">Nucleus</keyword>
<dbReference type="PANTHER" id="PTHR10015:SF427">
    <property type="entry name" value="HEAT SHOCK FACTOR PROTEIN"/>
    <property type="match status" value="1"/>
</dbReference>
<dbReference type="GO" id="GO:0003700">
    <property type="term" value="F:DNA-binding transcription factor activity"/>
    <property type="evidence" value="ECO:0007669"/>
    <property type="project" value="InterPro"/>
</dbReference>
<evidence type="ECO:0000256" key="8">
    <source>
        <dbReference type="RuleBase" id="RU004020"/>
    </source>
</evidence>
<keyword evidence="12" id="KW-1185">Reference proteome</keyword>
<feature type="compositionally biased region" description="Pro residues" evidence="9">
    <location>
        <begin position="637"/>
        <end position="648"/>
    </location>
</feature>
<comment type="subunit">
    <text evidence="7">Homotrimer. Homotrimerization increases the affinity of HSF1 to DNA. Interacts with transcriptional coregulator SSA1 on chromatin.</text>
</comment>
<keyword evidence="3" id="KW-0805">Transcription regulation</keyword>
<feature type="compositionally biased region" description="Low complexity" evidence="9">
    <location>
        <begin position="649"/>
        <end position="658"/>
    </location>
</feature>
<comment type="caution">
    <text evidence="11">The sequence shown here is derived from an EMBL/GenBank/DDBJ whole genome shotgun (WGS) entry which is preliminary data.</text>
</comment>
<dbReference type="SMART" id="SM00415">
    <property type="entry name" value="HSF"/>
    <property type="match status" value="1"/>
</dbReference>